<dbReference type="Proteomes" id="UP001066276">
    <property type="component" value="Chromosome 4_2"/>
</dbReference>
<keyword evidence="3" id="KW-1185">Reference proteome</keyword>
<organism evidence="2 3">
    <name type="scientific">Pleurodeles waltl</name>
    <name type="common">Iberian ribbed newt</name>
    <dbReference type="NCBI Taxonomy" id="8319"/>
    <lineage>
        <taxon>Eukaryota</taxon>
        <taxon>Metazoa</taxon>
        <taxon>Chordata</taxon>
        <taxon>Craniata</taxon>
        <taxon>Vertebrata</taxon>
        <taxon>Euteleostomi</taxon>
        <taxon>Amphibia</taxon>
        <taxon>Batrachia</taxon>
        <taxon>Caudata</taxon>
        <taxon>Salamandroidea</taxon>
        <taxon>Salamandridae</taxon>
        <taxon>Pleurodelinae</taxon>
        <taxon>Pleurodeles</taxon>
    </lineage>
</organism>
<evidence type="ECO:0000256" key="1">
    <source>
        <dbReference type="SAM" id="MobiDB-lite"/>
    </source>
</evidence>
<dbReference type="AlphaFoldDB" id="A0AAV7SS23"/>
<reference evidence="2" key="1">
    <citation type="journal article" date="2022" name="bioRxiv">
        <title>Sequencing and chromosome-scale assembly of the giantPleurodeles waltlgenome.</title>
        <authorList>
            <person name="Brown T."/>
            <person name="Elewa A."/>
            <person name="Iarovenko S."/>
            <person name="Subramanian E."/>
            <person name="Araus A.J."/>
            <person name="Petzold A."/>
            <person name="Susuki M."/>
            <person name="Suzuki K.-i.T."/>
            <person name="Hayashi T."/>
            <person name="Toyoda A."/>
            <person name="Oliveira C."/>
            <person name="Osipova E."/>
            <person name="Leigh N.D."/>
            <person name="Simon A."/>
            <person name="Yun M.H."/>
        </authorList>
    </citation>
    <scope>NUCLEOTIDE SEQUENCE</scope>
    <source>
        <strain evidence="2">20211129_DDA</strain>
        <tissue evidence="2">Liver</tissue>
    </source>
</reference>
<protein>
    <submittedName>
        <fullName evidence="2">Uncharacterized protein</fullName>
    </submittedName>
</protein>
<name>A0AAV7SS23_PLEWA</name>
<comment type="caution">
    <text evidence="2">The sequence shown here is derived from an EMBL/GenBank/DDBJ whole genome shotgun (WGS) entry which is preliminary data.</text>
</comment>
<evidence type="ECO:0000313" key="2">
    <source>
        <dbReference type="EMBL" id="KAJ1166878.1"/>
    </source>
</evidence>
<sequence length="121" mass="13156">MSRGLDFGNVQREPQQNERPGAVLPGCVSRPESRSHRGDLDIGRRRPLHNQKHGIADGPSMPVSLPAESHSIEATDRILQEIATVGCRLEAIDAKISDLTVAYTSIQADIAGFQETVTDLN</sequence>
<dbReference type="EMBL" id="JANPWB010000008">
    <property type="protein sequence ID" value="KAJ1166878.1"/>
    <property type="molecule type" value="Genomic_DNA"/>
</dbReference>
<evidence type="ECO:0000313" key="3">
    <source>
        <dbReference type="Proteomes" id="UP001066276"/>
    </source>
</evidence>
<proteinExistence type="predicted"/>
<accession>A0AAV7SS23</accession>
<gene>
    <name evidence="2" type="ORF">NDU88_007274</name>
</gene>
<feature type="compositionally biased region" description="Basic and acidic residues" evidence="1">
    <location>
        <begin position="31"/>
        <end position="44"/>
    </location>
</feature>
<feature type="region of interest" description="Disordered" evidence="1">
    <location>
        <begin position="1"/>
        <end position="63"/>
    </location>
</feature>